<organism evidence="1 2">
    <name type="scientific">Paenibacillus agricola</name>
    <dbReference type="NCBI Taxonomy" id="2716264"/>
    <lineage>
        <taxon>Bacteria</taxon>
        <taxon>Bacillati</taxon>
        <taxon>Bacillota</taxon>
        <taxon>Bacilli</taxon>
        <taxon>Bacillales</taxon>
        <taxon>Paenibacillaceae</taxon>
        <taxon>Paenibacillus</taxon>
    </lineage>
</organism>
<accession>A0ABX0J6M6</accession>
<sequence length="52" mass="6131">MFLFIHRKDLRLDDMHAFDYIHALQQPRLHVIILELKDVEPGALINLTSVAY</sequence>
<comment type="caution">
    <text evidence="1">The sequence shown here is derived from an EMBL/GenBank/DDBJ whole genome shotgun (WGS) entry which is preliminary data.</text>
</comment>
<dbReference type="RefSeq" id="WP_166152302.1">
    <property type="nucleotide sequence ID" value="NZ_JAAOIW010000007.1"/>
</dbReference>
<dbReference type="EMBL" id="JAAOIW010000007">
    <property type="protein sequence ID" value="NHN32000.1"/>
    <property type="molecule type" value="Genomic_DNA"/>
</dbReference>
<dbReference type="Proteomes" id="UP001165962">
    <property type="component" value="Unassembled WGS sequence"/>
</dbReference>
<evidence type="ECO:0000313" key="2">
    <source>
        <dbReference type="Proteomes" id="UP001165962"/>
    </source>
</evidence>
<keyword evidence="2" id="KW-1185">Reference proteome</keyword>
<reference evidence="1" key="1">
    <citation type="submission" date="2020-03" db="EMBL/GenBank/DDBJ databases">
        <title>Draft sequencing of Paenibacilllus sp. S3N08.</title>
        <authorList>
            <person name="Kim D.-U."/>
        </authorList>
    </citation>
    <scope>NUCLEOTIDE SEQUENCE</scope>
    <source>
        <strain evidence="1">S3N08</strain>
    </source>
</reference>
<protein>
    <submittedName>
        <fullName evidence="1">Uncharacterized protein</fullName>
    </submittedName>
</protein>
<proteinExistence type="predicted"/>
<name>A0ABX0J6M6_9BACL</name>
<gene>
    <name evidence="1" type="ORF">G9U52_19370</name>
</gene>
<evidence type="ECO:0000313" key="1">
    <source>
        <dbReference type="EMBL" id="NHN32000.1"/>
    </source>
</evidence>